<feature type="domain" description="Aftiphilin clathrin-binding box" evidence="2">
    <location>
        <begin position="580"/>
        <end position="640"/>
    </location>
</feature>
<feature type="compositionally biased region" description="Polar residues" evidence="1">
    <location>
        <begin position="115"/>
        <end position="124"/>
    </location>
</feature>
<feature type="region of interest" description="Disordered" evidence="1">
    <location>
        <begin position="364"/>
        <end position="385"/>
    </location>
</feature>
<comment type="caution">
    <text evidence="3">The sequence shown here is derived from an EMBL/GenBank/DDBJ whole genome shotgun (WGS) entry which is preliminary data.</text>
</comment>
<dbReference type="PANTHER" id="PTHR16156">
    <property type="entry name" value="AFTIPHILIN A-RELATED"/>
    <property type="match status" value="1"/>
</dbReference>
<feature type="compositionally biased region" description="Polar residues" evidence="1">
    <location>
        <begin position="370"/>
        <end position="385"/>
    </location>
</feature>
<feature type="region of interest" description="Disordered" evidence="1">
    <location>
        <begin position="1"/>
        <end position="86"/>
    </location>
</feature>
<feature type="region of interest" description="Disordered" evidence="1">
    <location>
        <begin position="115"/>
        <end position="139"/>
    </location>
</feature>
<feature type="region of interest" description="Disordered" evidence="1">
    <location>
        <begin position="226"/>
        <end position="338"/>
    </location>
</feature>
<name>A0A9Q1CHQ9_HOLLE</name>
<sequence>MTSTSDSFVPIVSSSPPPIDFGSSEDEDDEFGTFSAAKVEFDSPPGKANRNQGDDKHFFPIDIPSEDQNDNFQSLQSKPKDGVLPVSTTSLENLSINDGEDVTRTSTQITNYKKFQGSTTQGQPLPNGILHPGSFDDSSESLEFVQNEDNVHIKKENFLQESDSCSIDSGDEKKKEDLKECKQFDRREKLHGKLDHQETSSESMKCDLEDQSGGNWAAFDTFHEKANHSPVSVTETKTDTSSTSSSPGSMPDNSEMKVENVSSMNESVNQREPTDLSVQQSISKELPSESLGMPSVAMENCDDDDEFGDFGSFTKDVQSKSDNKPVTDSKSEFKRIGTNDDFGDFGSFESKPVTGAVDQEFIHSKGEVHNPSSAIKGSDSSVSEKGQNLKLANVPKGLNDDDFADDDDFAEFSAFKSDAKETAKAEEGTSHMTDSKDSFAEFGAFKTKPSTTDATTGGDWANFDGSGSHSQTVDDSFGDFGSFKVSTSNLKDGFDGGDDDFASFESSGTSSVSGGGSLRINQVFNGCFPNSISKAYPALSISLQPLSGLICQSKDSPPRGFEANGAGLKISTKSTNGLGVWSVLSDMENTKAMGYQWTKSDSKKKLLSSLGLDERNILTSRVGGVPKFASDLGMLQPIKPGEPTLQAEAAPRMEEAFPPEESVPKVEFDWSGSGLINPLDVAVITVVIIIVIHSQQA</sequence>
<dbReference type="OrthoDB" id="10068589at2759"/>
<feature type="compositionally biased region" description="Basic and acidic residues" evidence="1">
    <location>
        <begin position="183"/>
        <end position="208"/>
    </location>
</feature>
<keyword evidence="4" id="KW-1185">Reference proteome</keyword>
<feature type="region of interest" description="Disordered" evidence="1">
    <location>
        <begin position="183"/>
        <end position="214"/>
    </location>
</feature>
<feature type="compositionally biased region" description="Basic and acidic residues" evidence="1">
    <location>
        <begin position="317"/>
        <end position="338"/>
    </location>
</feature>
<feature type="compositionally biased region" description="Low complexity" evidence="1">
    <location>
        <begin position="1"/>
        <end position="14"/>
    </location>
</feature>
<dbReference type="Proteomes" id="UP001152320">
    <property type="component" value="Chromosome 3"/>
</dbReference>
<feature type="compositionally biased region" description="Polar residues" evidence="1">
    <location>
        <begin position="260"/>
        <end position="283"/>
    </location>
</feature>
<dbReference type="AlphaFoldDB" id="A0A9Q1CHQ9"/>
<evidence type="ECO:0000256" key="1">
    <source>
        <dbReference type="SAM" id="MobiDB-lite"/>
    </source>
</evidence>
<dbReference type="InterPro" id="IPR046359">
    <property type="entry name" value="Aftin-like"/>
</dbReference>
<gene>
    <name evidence="3" type="ORF">HOLleu_08546</name>
</gene>
<organism evidence="3 4">
    <name type="scientific">Holothuria leucospilota</name>
    <name type="common">Black long sea cucumber</name>
    <name type="synonym">Mertensiothuria leucospilota</name>
    <dbReference type="NCBI Taxonomy" id="206669"/>
    <lineage>
        <taxon>Eukaryota</taxon>
        <taxon>Metazoa</taxon>
        <taxon>Echinodermata</taxon>
        <taxon>Eleutherozoa</taxon>
        <taxon>Echinozoa</taxon>
        <taxon>Holothuroidea</taxon>
        <taxon>Aspidochirotacea</taxon>
        <taxon>Aspidochirotida</taxon>
        <taxon>Holothuriidae</taxon>
        <taxon>Holothuria</taxon>
    </lineage>
</organism>
<dbReference type="InterPro" id="IPR029205">
    <property type="entry name" value="Clathrin-bd"/>
</dbReference>
<dbReference type="PANTHER" id="PTHR16156:SF10">
    <property type="entry name" value="AFTIPHILIN-RELATED"/>
    <property type="match status" value="1"/>
</dbReference>
<proteinExistence type="predicted"/>
<dbReference type="GO" id="GO:0030121">
    <property type="term" value="C:AP-1 adaptor complex"/>
    <property type="evidence" value="ECO:0007669"/>
    <property type="project" value="TreeGrafter"/>
</dbReference>
<dbReference type="EMBL" id="JAIZAY010000003">
    <property type="protein sequence ID" value="KAJ8045521.1"/>
    <property type="molecule type" value="Genomic_DNA"/>
</dbReference>
<evidence type="ECO:0000313" key="4">
    <source>
        <dbReference type="Proteomes" id="UP001152320"/>
    </source>
</evidence>
<accession>A0A9Q1CHQ9</accession>
<dbReference type="Pfam" id="PF15045">
    <property type="entry name" value="Clathrin_bdg"/>
    <property type="match status" value="1"/>
</dbReference>
<reference evidence="3" key="1">
    <citation type="submission" date="2021-10" db="EMBL/GenBank/DDBJ databases">
        <title>Tropical sea cucumber genome reveals ecological adaptation and Cuvierian tubules defense mechanism.</title>
        <authorList>
            <person name="Chen T."/>
        </authorList>
    </citation>
    <scope>NUCLEOTIDE SEQUENCE</scope>
    <source>
        <strain evidence="3">Nanhai2018</strain>
        <tissue evidence="3">Muscle</tissue>
    </source>
</reference>
<feature type="compositionally biased region" description="Low complexity" evidence="1">
    <location>
        <begin position="232"/>
        <end position="249"/>
    </location>
</feature>
<dbReference type="GO" id="GO:0032588">
    <property type="term" value="C:trans-Golgi network membrane"/>
    <property type="evidence" value="ECO:0007669"/>
    <property type="project" value="InterPro"/>
</dbReference>
<dbReference type="GO" id="GO:0030276">
    <property type="term" value="F:clathrin binding"/>
    <property type="evidence" value="ECO:0007669"/>
    <property type="project" value="InterPro"/>
</dbReference>
<protein>
    <submittedName>
        <fullName evidence="3">Aftiphilin</fullName>
    </submittedName>
</protein>
<evidence type="ECO:0000313" key="3">
    <source>
        <dbReference type="EMBL" id="KAJ8045521.1"/>
    </source>
</evidence>
<evidence type="ECO:0000259" key="2">
    <source>
        <dbReference type="Pfam" id="PF15045"/>
    </source>
</evidence>